<dbReference type="Pfam" id="PF01613">
    <property type="entry name" value="Flavin_Reduct"/>
    <property type="match status" value="1"/>
</dbReference>
<protein>
    <submittedName>
        <fullName evidence="3">Flavin reductase</fullName>
    </submittedName>
</protein>
<proteinExistence type="predicted"/>
<reference evidence="3 4" key="1">
    <citation type="submission" date="2020-10" db="EMBL/GenBank/DDBJ databases">
        <title>Degradation of 1,4-Dioxane by Xanthobacter sp. YN2, via a Novel Group-2 Soluble Di-Iron Monooxygenase.</title>
        <authorList>
            <person name="Ma F."/>
            <person name="Wang Y."/>
            <person name="Yang J."/>
            <person name="Guo H."/>
            <person name="Su D."/>
            <person name="Yu L."/>
        </authorList>
    </citation>
    <scope>NUCLEOTIDE SEQUENCE [LARGE SCALE GENOMIC DNA]</scope>
    <source>
        <strain evidence="3 4">YN2</strain>
    </source>
</reference>
<dbReference type="InterPro" id="IPR050268">
    <property type="entry name" value="NADH-dep_flavin_reductase"/>
</dbReference>
<dbReference type="PANTHER" id="PTHR30466">
    <property type="entry name" value="FLAVIN REDUCTASE"/>
    <property type="match status" value="1"/>
</dbReference>
<dbReference type="RefSeq" id="WP_203194145.1">
    <property type="nucleotide sequence ID" value="NZ_CP063362.1"/>
</dbReference>
<feature type="domain" description="Flavin reductase like" evidence="2">
    <location>
        <begin position="11"/>
        <end position="158"/>
    </location>
</feature>
<keyword evidence="4" id="KW-1185">Reference proteome</keyword>
<dbReference type="KEGG" id="xdi:EZH22_01975"/>
<evidence type="ECO:0000313" key="3">
    <source>
        <dbReference type="EMBL" id="QRG07232.1"/>
    </source>
</evidence>
<sequence length="168" mass="17841">MIGQQDFREAMSRLGAAVNIISSDGPGGRCGFTASAVCSVTDTPPTLLVCINRTSASYQAIRENGVLCVNMLAGRHKDISWLFADRNKTVDERFAGAGGWTSLTTGAPVLLDAACAVDCRVTEVSDIGSHGVFFCAVVGLRLSDKIEGLVYFNRCFHGLEGSVITEFA</sequence>
<keyword evidence="1" id="KW-0560">Oxidoreductase</keyword>
<dbReference type="GO" id="GO:0042602">
    <property type="term" value="F:riboflavin reductase (NADPH) activity"/>
    <property type="evidence" value="ECO:0007669"/>
    <property type="project" value="TreeGrafter"/>
</dbReference>
<dbReference type="PANTHER" id="PTHR30466:SF1">
    <property type="entry name" value="FMN REDUCTASE (NADH) RUTF"/>
    <property type="match status" value="1"/>
</dbReference>
<organism evidence="3 4">
    <name type="scientific">Xanthobacter dioxanivorans</name>
    <dbReference type="NCBI Taxonomy" id="2528964"/>
    <lineage>
        <taxon>Bacteria</taxon>
        <taxon>Pseudomonadati</taxon>
        <taxon>Pseudomonadota</taxon>
        <taxon>Alphaproteobacteria</taxon>
        <taxon>Hyphomicrobiales</taxon>
        <taxon>Xanthobacteraceae</taxon>
        <taxon>Xanthobacter</taxon>
    </lineage>
</organism>
<dbReference type="GO" id="GO:0010181">
    <property type="term" value="F:FMN binding"/>
    <property type="evidence" value="ECO:0007669"/>
    <property type="project" value="InterPro"/>
</dbReference>
<dbReference type="Proteomes" id="UP000596427">
    <property type="component" value="Chromosome"/>
</dbReference>
<dbReference type="EMBL" id="CP063362">
    <property type="protein sequence ID" value="QRG07232.1"/>
    <property type="molecule type" value="Genomic_DNA"/>
</dbReference>
<accession>A0A974PP84</accession>
<dbReference type="Gene3D" id="2.30.110.10">
    <property type="entry name" value="Electron Transport, Fmn-binding Protein, Chain A"/>
    <property type="match status" value="1"/>
</dbReference>
<dbReference type="InterPro" id="IPR012349">
    <property type="entry name" value="Split_barrel_FMN-bd"/>
</dbReference>
<dbReference type="InterPro" id="IPR002563">
    <property type="entry name" value="Flavin_Rdtase-like_dom"/>
</dbReference>
<evidence type="ECO:0000256" key="1">
    <source>
        <dbReference type="ARBA" id="ARBA00023002"/>
    </source>
</evidence>
<gene>
    <name evidence="3" type="ORF">EZH22_01975</name>
</gene>
<dbReference type="SMART" id="SM00903">
    <property type="entry name" value="Flavin_Reduct"/>
    <property type="match status" value="1"/>
</dbReference>
<dbReference type="GO" id="GO:0006208">
    <property type="term" value="P:pyrimidine nucleobase catabolic process"/>
    <property type="evidence" value="ECO:0007669"/>
    <property type="project" value="TreeGrafter"/>
</dbReference>
<dbReference type="SUPFAM" id="SSF50475">
    <property type="entry name" value="FMN-binding split barrel"/>
    <property type="match status" value="1"/>
</dbReference>
<evidence type="ECO:0000313" key="4">
    <source>
        <dbReference type="Proteomes" id="UP000596427"/>
    </source>
</evidence>
<evidence type="ECO:0000259" key="2">
    <source>
        <dbReference type="SMART" id="SM00903"/>
    </source>
</evidence>
<dbReference type="AlphaFoldDB" id="A0A974PP84"/>
<name>A0A974PP84_9HYPH</name>